<accession>A0ABQ7DTE9</accession>
<comment type="caution">
    <text evidence="1">The sequence shown here is derived from an EMBL/GenBank/DDBJ whole genome shotgun (WGS) entry which is preliminary data.</text>
</comment>
<gene>
    <name evidence="1" type="ORF">DY000_02030848</name>
</gene>
<evidence type="ECO:0000313" key="2">
    <source>
        <dbReference type="Proteomes" id="UP000266723"/>
    </source>
</evidence>
<dbReference type="Proteomes" id="UP000266723">
    <property type="component" value="Unassembled WGS sequence"/>
</dbReference>
<protein>
    <submittedName>
        <fullName evidence="1">Uncharacterized protein</fullName>
    </submittedName>
</protein>
<organism evidence="1 2">
    <name type="scientific">Brassica cretica</name>
    <name type="common">Mustard</name>
    <dbReference type="NCBI Taxonomy" id="69181"/>
    <lineage>
        <taxon>Eukaryota</taxon>
        <taxon>Viridiplantae</taxon>
        <taxon>Streptophyta</taxon>
        <taxon>Embryophyta</taxon>
        <taxon>Tracheophyta</taxon>
        <taxon>Spermatophyta</taxon>
        <taxon>Magnoliopsida</taxon>
        <taxon>eudicotyledons</taxon>
        <taxon>Gunneridae</taxon>
        <taxon>Pentapetalae</taxon>
        <taxon>rosids</taxon>
        <taxon>malvids</taxon>
        <taxon>Brassicales</taxon>
        <taxon>Brassicaceae</taxon>
        <taxon>Brassiceae</taxon>
        <taxon>Brassica</taxon>
    </lineage>
</organism>
<dbReference type="EMBL" id="QGKV02000649">
    <property type="protein sequence ID" value="KAF3581378.1"/>
    <property type="molecule type" value="Genomic_DNA"/>
</dbReference>
<name>A0ABQ7DTE9_BRACR</name>
<proteinExistence type="predicted"/>
<keyword evidence="2" id="KW-1185">Reference proteome</keyword>
<evidence type="ECO:0000313" key="1">
    <source>
        <dbReference type="EMBL" id="KAF3581378.1"/>
    </source>
</evidence>
<reference evidence="1 2" key="1">
    <citation type="journal article" date="2020" name="BMC Genomics">
        <title>Intraspecific diversification of the crop wild relative Brassica cretica Lam. using demographic model selection.</title>
        <authorList>
            <person name="Kioukis A."/>
            <person name="Michalopoulou V.A."/>
            <person name="Briers L."/>
            <person name="Pirintsos S."/>
            <person name="Studholme D.J."/>
            <person name="Pavlidis P."/>
            <person name="Sarris P.F."/>
        </authorList>
    </citation>
    <scope>NUCLEOTIDE SEQUENCE [LARGE SCALE GENOMIC DNA]</scope>
    <source>
        <strain evidence="2">cv. PFS-1207/04</strain>
    </source>
</reference>
<sequence>MLRIKHISRDGRILLLVRKQIALRPDMTRSISLAIHCELESTPDMRQFLKFMELIRFWENSTKDMTRSISLAIHCELESTPDMRQFLKFMELIRFWENSTKEPLT</sequence>